<reference evidence="2" key="1">
    <citation type="submission" date="2018-06" db="EMBL/GenBank/DDBJ databases">
        <authorList>
            <person name="Zhirakovskaya E."/>
        </authorList>
    </citation>
    <scope>NUCLEOTIDE SEQUENCE</scope>
</reference>
<dbReference type="Gene3D" id="2.60.40.4070">
    <property type="match status" value="1"/>
</dbReference>
<dbReference type="EMBL" id="UOGD01000425">
    <property type="protein sequence ID" value="VAX28701.1"/>
    <property type="molecule type" value="Genomic_DNA"/>
</dbReference>
<evidence type="ECO:0000259" key="1">
    <source>
        <dbReference type="Pfam" id="PF18962"/>
    </source>
</evidence>
<protein>
    <recommendedName>
        <fullName evidence="1">Secretion system C-terminal sorting domain-containing protein</fullName>
    </recommendedName>
</protein>
<organism evidence="2">
    <name type="scientific">hydrothermal vent metagenome</name>
    <dbReference type="NCBI Taxonomy" id="652676"/>
    <lineage>
        <taxon>unclassified sequences</taxon>
        <taxon>metagenomes</taxon>
        <taxon>ecological metagenomes</taxon>
    </lineage>
</organism>
<dbReference type="NCBIfam" id="TIGR04183">
    <property type="entry name" value="Por_Secre_tail"/>
    <property type="match status" value="1"/>
</dbReference>
<gene>
    <name evidence="2" type="ORF">MNBD_IGNAVI01-587</name>
</gene>
<evidence type="ECO:0000313" key="2">
    <source>
        <dbReference type="EMBL" id="VAX28701.1"/>
    </source>
</evidence>
<proteinExistence type="predicted"/>
<feature type="domain" description="Secretion system C-terminal sorting" evidence="1">
    <location>
        <begin position="357"/>
        <end position="440"/>
    </location>
</feature>
<name>A0A3B1CQE9_9ZZZZ</name>
<feature type="non-terminal residue" evidence="2">
    <location>
        <position position="1"/>
    </location>
</feature>
<dbReference type="InterPro" id="IPR026444">
    <property type="entry name" value="Secre_tail"/>
</dbReference>
<dbReference type="AlphaFoldDB" id="A0A3B1CQE9"/>
<accession>A0A3B1CQE9</accession>
<dbReference type="Pfam" id="PF18962">
    <property type="entry name" value="Por_Secre_tail"/>
    <property type="match status" value="1"/>
</dbReference>
<sequence length="443" mass="50462">LHRERANVHWISEDADNSELTITVEHSTDQDGPFELIHEATYSNGENSFSWDLSSIPNYKTNYLRFICKDDANETIFTSEAFVINVKKGFYSSTQVEHISGESTASIELIVADTSLINNDTYEITFNKENETKKYSVRNLNTDQIVIDNLELIEGMSSPTFEGLRLNIVDTEMDIDYNQTHFNREELEPTYNVFFSESNADYIGNPHVKSALDWIVVFNDLDTNSDGSWKNVGDSALFVPSMQEGECPFRIIDVDNNEKANYLIDETRNLDLANKKWDFEEWIIFRPQGATDATVSYALNFNFSSGIIPGAGDTLYIITYNPIDSNDVYHFTADDSYIVSVKDEAITPKEFELYQNYPNPFNPSTTIKYSIPDVGKEHAPFVQLVVYDILGRGVATLVNKQQKPGNYEVTFDASVNRRITSGVYIYRIQAGEFVKSRKMILLK</sequence>